<gene>
    <name evidence="2" type="ORF">IV203_028820</name>
</gene>
<protein>
    <recommendedName>
        <fullName evidence="4">BZIP domain-containing protein</fullName>
    </recommendedName>
</protein>
<comment type="caution">
    <text evidence="2">The sequence shown here is derived from an EMBL/GenBank/DDBJ whole genome shotgun (WGS) entry which is preliminary data.</text>
</comment>
<dbReference type="CDD" id="cd14809">
    <property type="entry name" value="bZIP_AUREO-like"/>
    <property type="match status" value="1"/>
</dbReference>
<evidence type="ECO:0000313" key="3">
    <source>
        <dbReference type="Proteomes" id="UP000693970"/>
    </source>
</evidence>
<dbReference type="EMBL" id="JAGRRH010000007">
    <property type="protein sequence ID" value="KAG7366150.1"/>
    <property type="molecule type" value="Genomic_DNA"/>
</dbReference>
<feature type="region of interest" description="Disordered" evidence="1">
    <location>
        <begin position="327"/>
        <end position="423"/>
    </location>
</feature>
<keyword evidence="3" id="KW-1185">Reference proteome</keyword>
<reference evidence="2" key="2">
    <citation type="submission" date="2021-04" db="EMBL/GenBank/DDBJ databases">
        <authorList>
            <person name="Podell S."/>
        </authorList>
    </citation>
    <scope>NUCLEOTIDE SEQUENCE</scope>
    <source>
        <strain evidence="2">Hildebrandi</strain>
    </source>
</reference>
<dbReference type="Proteomes" id="UP000693970">
    <property type="component" value="Unassembled WGS sequence"/>
</dbReference>
<organism evidence="2 3">
    <name type="scientific">Nitzschia inconspicua</name>
    <dbReference type="NCBI Taxonomy" id="303405"/>
    <lineage>
        <taxon>Eukaryota</taxon>
        <taxon>Sar</taxon>
        <taxon>Stramenopiles</taxon>
        <taxon>Ochrophyta</taxon>
        <taxon>Bacillariophyta</taxon>
        <taxon>Bacillariophyceae</taxon>
        <taxon>Bacillariophycidae</taxon>
        <taxon>Bacillariales</taxon>
        <taxon>Bacillariaceae</taxon>
        <taxon>Nitzschia</taxon>
    </lineage>
</organism>
<dbReference type="OrthoDB" id="200280at2759"/>
<feature type="compositionally biased region" description="Basic and acidic residues" evidence="1">
    <location>
        <begin position="351"/>
        <end position="368"/>
    </location>
</feature>
<evidence type="ECO:0008006" key="4">
    <source>
        <dbReference type="Google" id="ProtNLM"/>
    </source>
</evidence>
<accession>A0A9K3LQD8</accession>
<feature type="compositionally biased region" description="Polar residues" evidence="1">
    <location>
        <begin position="372"/>
        <end position="382"/>
    </location>
</feature>
<feature type="compositionally biased region" description="Low complexity" evidence="1">
    <location>
        <begin position="332"/>
        <end position="346"/>
    </location>
</feature>
<evidence type="ECO:0000313" key="2">
    <source>
        <dbReference type="EMBL" id="KAG7366150.1"/>
    </source>
</evidence>
<feature type="compositionally biased region" description="Acidic residues" evidence="1">
    <location>
        <begin position="156"/>
        <end position="166"/>
    </location>
</feature>
<feature type="compositionally biased region" description="Polar residues" evidence="1">
    <location>
        <begin position="406"/>
        <end position="422"/>
    </location>
</feature>
<sequence length="679" mass="75593">MSNQQQQPHQQQLLSNDLTSAQQEAFDQLASQVQAQVNAVGGSTGRPIMFPNPMMPSSYLTATHNNMAASLQQQHIPMIWPAPEAGTFPVPMPQLSSSNLLPSGTGMTQYLLGASKCSQPMPVSLSKPVSVSIESTKKDATKKKLNAPVVITSQDDSGDSDDEDDDFKAKHSRERNREHARSTRLRKKAYIQKLKDMAHGLRTVQTEEIRQRRISMQKVLEGQKIRRTVVQKILQYYATCEQDLAKWNVLLEDSFWLKQPVTPFRSFRRSEVERDCRIVRSTEALLCDAASFAVMLERVGCHTNRWKRVKRSDFPHEDLLNKEIMAGRAPESSLSSGSSTDSYNGSQKSQRASDKNDNDLPRDTDSPPKELFSSSDCRNHGSSIKKRRQESSSIPVSSSLDDTFDDNSTPAKRQRPSPSKLATRTILPAATSAASINGANQPYTTHALSSYNLNLVNQKHRTSASFFMNEDDMIMVEDVMMCPYVFRTSHAVECGALAEVIVPGMLRVQFSPNNKLLSMEMVFDAMGFMQQLDSANGGNITAQVIPGSLEMALMHCSHEARVITQATPPYSILHVNEVWTGLTKYTQVEVEGKALLPILEGSNMTDSLEKGMMNLGKSSSLLRDAAKGRPSFSTSVHHRKTGKPFVDFMCTYPLTNSNDEITHLLHVNLELPNVETYMP</sequence>
<dbReference type="AlphaFoldDB" id="A0A9K3LQD8"/>
<reference evidence="2" key="1">
    <citation type="journal article" date="2021" name="Sci. Rep.">
        <title>Diploid genomic architecture of Nitzschia inconspicua, an elite biomass production diatom.</title>
        <authorList>
            <person name="Oliver A."/>
            <person name="Podell S."/>
            <person name="Pinowska A."/>
            <person name="Traller J.C."/>
            <person name="Smith S.R."/>
            <person name="McClure R."/>
            <person name="Beliaev A."/>
            <person name="Bohutskyi P."/>
            <person name="Hill E.A."/>
            <person name="Rabines A."/>
            <person name="Zheng H."/>
            <person name="Allen L.Z."/>
            <person name="Kuo A."/>
            <person name="Grigoriev I.V."/>
            <person name="Allen A.E."/>
            <person name="Hazlebeck D."/>
            <person name="Allen E.E."/>
        </authorList>
    </citation>
    <scope>NUCLEOTIDE SEQUENCE</scope>
    <source>
        <strain evidence="2">Hildebrandi</strain>
    </source>
</reference>
<evidence type="ECO:0000256" key="1">
    <source>
        <dbReference type="SAM" id="MobiDB-lite"/>
    </source>
</evidence>
<proteinExistence type="predicted"/>
<name>A0A9K3LQD8_9STRA</name>
<feature type="region of interest" description="Disordered" evidence="1">
    <location>
        <begin position="145"/>
        <end position="183"/>
    </location>
</feature>